<keyword evidence="3" id="KW-1185">Reference proteome</keyword>
<keyword evidence="2" id="KW-0808">Transferase</keyword>
<dbReference type="SUPFAM" id="SSF56112">
    <property type="entry name" value="Protein kinase-like (PK-like)"/>
    <property type="match status" value="1"/>
</dbReference>
<dbReference type="Proteomes" id="UP000198280">
    <property type="component" value="Unassembled WGS sequence"/>
</dbReference>
<dbReference type="InterPro" id="IPR011009">
    <property type="entry name" value="Kinase-like_dom_sf"/>
</dbReference>
<name>A0A239L6C1_9ACTN</name>
<proteinExistence type="predicted"/>
<sequence>MELIGAGRDADVWALDGTRVLRRYRHGGPADEEARVMAHLAEVGFAVPRVHDVSGADLVMDRLTGPTMAQDLARRPWRAHAHGRLLAGLQASLHAVPAPGWLRRRFATGNPARDRVLHLDLHPENVILTPDGPVLIDWSNTAGGDPAADTALTVAILRGVSLGPVRDTGLRLFLAGFLRAAPADPAPRMAEVITARLADPNLLPAEAHRLRRLARRTPGGD</sequence>
<dbReference type="EMBL" id="FZOF01000018">
    <property type="protein sequence ID" value="SNT25875.1"/>
    <property type="molecule type" value="Genomic_DNA"/>
</dbReference>
<dbReference type="Gene3D" id="3.90.1200.10">
    <property type="match status" value="1"/>
</dbReference>
<evidence type="ECO:0000313" key="2">
    <source>
        <dbReference type="EMBL" id="SNT25875.1"/>
    </source>
</evidence>
<feature type="domain" description="Aminoglycoside phosphotransferase" evidence="1">
    <location>
        <begin position="3"/>
        <end position="100"/>
    </location>
</feature>
<protein>
    <submittedName>
        <fullName evidence="2">tRNA A-37 threonylcarbamoyl transferase component Bud32</fullName>
    </submittedName>
</protein>
<organism evidence="2 3">
    <name type="scientific">Actinacidiphila glaucinigra</name>
    <dbReference type="NCBI Taxonomy" id="235986"/>
    <lineage>
        <taxon>Bacteria</taxon>
        <taxon>Bacillati</taxon>
        <taxon>Actinomycetota</taxon>
        <taxon>Actinomycetes</taxon>
        <taxon>Kitasatosporales</taxon>
        <taxon>Streptomycetaceae</taxon>
        <taxon>Actinacidiphila</taxon>
    </lineage>
</organism>
<dbReference type="GO" id="GO:0016740">
    <property type="term" value="F:transferase activity"/>
    <property type="evidence" value="ECO:0007669"/>
    <property type="project" value="UniProtKB-KW"/>
</dbReference>
<gene>
    <name evidence="2" type="ORF">SAMN05216252_118114</name>
</gene>
<dbReference type="AlphaFoldDB" id="A0A239L6C1"/>
<evidence type="ECO:0000313" key="3">
    <source>
        <dbReference type="Proteomes" id="UP000198280"/>
    </source>
</evidence>
<dbReference type="Pfam" id="PF01636">
    <property type="entry name" value="APH"/>
    <property type="match status" value="2"/>
</dbReference>
<accession>A0A239L6C1</accession>
<dbReference type="RefSeq" id="WP_089226807.1">
    <property type="nucleotide sequence ID" value="NZ_FZOF01000018.1"/>
</dbReference>
<evidence type="ECO:0000259" key="1">
    <source>
        <dbReference type="Pfam" id="PF01636"/>
    </source>
</evidence>
<feature type="domain" description="Aminoglycoside phosphotransferase" evidence="1">
    <location>
        <begin position="111"/>
        <end position="177"/>
    </location>
</feature>
<dbReference type="OrthoDB" id="9797603at2"/>
<reference evidence="2 3" key="1">
    <citation type="submission" date="2017-06" db="EMBL/GenBank/DDBJ databases">
        <authorList>
            <person name="Kim H.J."/>
            <person name="Triplett B.A."/>
        </authorList>
    </citation>
    <scope>NUCLEOTIDE SEQUENCE [LARGE SCALE GENOMIC DNA]</scope>
    <source>
        <strain evidence="2 3">CGMCC 4.1858</strain>
    </source>
</reference>
<dbReference type="InterPro" id="IPR002575">
    <property type="entry name" value="Aminoglycoside_PTrfase"/>
</dbReference>